<accession>A0A3G2SZN4</accession>
<evidence type="ECO:0008006" key="4">
    <source>
        <dbReference type="Google" id="ProtNLM"/>
    </source>
</evidence>
<evidence type="ECO:0000313" key="3">
    <source>
        <dbReference type="Proteomes" id="UP000279962"/>
    </source>
</evidence>
<protein>
    <recommendedName>
        <fullName evidence="4">DUF2845 domain-containing protein</fullName>
    </recommendedName>
</protein>
<dbReference type="Proteomes" id="UP000279962">
    <property type="component" value="Chromosome"/>
</dbReference>
<feature type="chain" id="PRO_5018089064" description="DUF2845 domain-containing protein" evidence="1">
    <location>
        <begin position="20"/>
        <end position="99"/>
    </location>
</feature>
<reference evidence="2 3" key="1">
    <citation type="submission" date="2018-10" db="EMBL/GenBank/DDBJ databases">
        <title>The complete genome of Acinetobacter wuhouensis strain WCHAW010062.</title>
        <authorList>
            <person name="Hu Y."/>
            <person name="Long H."/>
            <person name="Feng Y."/>
            <person name="Zong Z."/>
        </authorList>
    </citation>
    <scope>NUCLEOTIDE SEQUENCE [LARGE SCALE GENOMIC DNA]</scope>
    <source>
        <strain evidence="2 3">WCHAW010062</strain>
    </source>
</reference>
<gene>
    <name evidence="2" type="ORF">CDG68_06685</name>
</gene>
<feature type="signal peptide" evidence="1">
    <location>
        <begin position="1"/>
        <end position="19"/>
    </location>
</feature>
<sequence>MFRIFTLILTLLLSNAVFAGTAASSVRTDSGQIVSVGDSLTEMSSRINQSPVSMNSYETKEGETTVTVSDYTYDIDNIRYTFTIINNQVKKIEWTRKDI</sequence>
<evidence type="ECO:0000256" key="1">
    <source>
        <dbReference type="SAM" id="SignalP"/>
    </source>
</evidence>
<dbReference type="AlphaFoldDB" id="A0A3G2SZN4"/>
<evidence type="ECO:0000313" key="2">
    <source>
        <dbReference type="EMBL" id="AYO53359.1"/>
    </source>
</evidence>
<organism evidence="2 3">
    <name type="scientific">Acinetobacter wuhouensis</name>
    <dbReference type="NCBI Taxonomy" id="1879050"/>
    <lineage>
        <taxon>Bacteria</taxon>
        <taxon>Pseudomonadati</taxon>
        <taxon>Pseudomonadota</taxon>
        <taxon>Gammaproteobacteria</taxon>
        <taxon>Moraxellales</taxon>
        <taxon>Moraxellaceae</taxon>
        <taxon>Acinetobacter</taxon>
    </lineage>
</organism>
<proteinExistence type="predicted"/>
<dbReference type="EMBL" id="CP033133">
    <property type="protein sequence ID" value="AYO53359.1"/>
    <property type="molecule type" value="Genomic_DNA"/>
</dbReference>
<name>A0A3G2SZN4_9GAMM</name>
<keyword evidence="1" id="KW-0732">Signal</keyword>
<dbReference type="RefSeq" id="WP_087553909.1">
    <property type="nucleotide sequence ID" value="NZ_CP033133.1"/>
</dbReference>